<keyword evidence="5" id="KW-0732">Signal</keyword>
<feature type="domain" description="Cellulase Ig-like" evidence="7">
    <location>
        <begin position="273"/>
        <end position="350"/>
    </location>
</feature>
<evidence type="ECO:0000259" key="6">
    <source>
        <dbReference type="Pfam" id="PF00759"/>
    </source>
</evidence>
<dbReference type="Pfam" id="PF00759">
    <property type="entry name" value="Glyco_hydro_9"/>
    <property type="match status" value="1"/>
</dbReference>
<keyword evidence="2" id="KW-0119">Carbohydrate metabolism</keyword>
<dbReference type="InterPro" id="IPR001701">
    <property type="entry name" value="Glyco_hydro_9"/>
</dbReference>
<sequence length="832" mass="90105">MAFAPAMALALMAGAATAQQRPITLDAKESYRAPAAEMWVFANKADLFADAKIAGIEIVQQETRIATNGDVRLSATPGQWDPLARVVARRVDRKTGVVEVDCEYPDQGFRYTVRTEPAGPAAVRVSVILPAALPAAVAGKAGFTLEFLPSAYWHNGYLADGRPGIFPLHPSPDMERTATRNPASGRSDGPGAEPLPMAEGRSFVLAPSDPAKRVSVRANEGSIALYDGRAQAQNGWFVLRSVLPAGRSGRVLDWTVQMTSVPGWTRAPVIGHSQLGYTAGAAKVATIELDRNDKTAANARLIRIDADGRETVAAQGPAPVWGDYLRYRYRRFDFSKVREPGLYLLEYGKTRTAPFRIADDVFADAWHPSLGVYLPVQMDHMFVNEAYRVWHGDPHRDDARQAPVNHEHIDLYRQGPTTDTKFAPGEHIPGLAIGGWLDAGDFDIRTQTQYAVVRSLVRSWERFGLKRDTTAIDWNTRRVEIHVPDGTPDLLQQIRHGALQLQAQFDAVGHAIHGIVEPEVGQYTHLGDASTKTDGLVFDPDLKPYEVKGNRSGTPDDRWAFTSKASALNYGSAAALAAAARALKGYDDGFAARALATAQKVWADEDGRAPDTFRHGNTTGGPIDAERFGAAVELLKATGDARYARAIEALVPTLGERLAYDLPTALDALPLMPASYRTALEAQARAFATRAAGFAKANPYGVPIGEGGWAGNGGVVGFGLAAYRLHEAFPDIVPARHVYDALDYLHGNHPGSDISFVSGVGTRSKEVAYGSNRADFSYIAGGVVPGALILKPDFPENKEDWPFFWGENEYVVDVGADYIELAAAADALSRKR</sequence>
<keyword evidence="8" id="KW-0378">Hydrolase</keyword>
<evidence type="ECO:0000256" key="2">
    <source>
        <dbReference type="ARBA" id="ARBA00023277"/>
    </source>
</evidence>
<dbReference type="InterPro" id="IPR013783">
    <property type="entry name" value="Ig-like_fold"/>
</dbReference>
<protein>
    <submittedName>
        <fullName evidence="8">Glycoside hydrolase</fullName>
    </submittedName>
</protein>
<evidence type="ECO:0000256" key="5">
    <source>
        <dbReference type="SAM" id="SignalP"/>
    </source>
</evidence>
<dbReference type="Pfam" id="PF02927">
    <property type="entry name" value="CelD_N"/>
    <property type="match status" value="1"/>
</dbReference>
<dbReference type="Gene3D" id="1.50.10.10">
    <property type="match status" value="1"/>
</dbReference>
<feature type="region of interest" description="Disordered" evidence="4">
    <location>
        <begin position="170"/>
        <end position="197"/>
    </location>
</feature>
<dbReference type="InterPro" id="IPR004197">
    <property type="entry name" value="Cellulase_Ig-like"/>
</dbReference>
<evidence type="ECO:0000256" key="1">
    <source>
        <dbReference type="ARBA" id="ARBA00007072"/>
    </source>
</evidence>
<feature type="signal peptide" evidence="5">
    <location>
        <begin position="1"/>
        <end position="18"/>
    </location>
</feature>
<accession>A0A2A4B4E2</accession>
<dbReference type="OrthoDB" id="5936802at2"/>
<comment type="similarity">
    <text evidence="1">Belongs to the glycosyl hydrolase 9 (cellulase E) family.</text>
</comment>
<dbReference type="SUPFAM" id="SSF48208">
    <property type="entry name" value="Six-hairpin glycosidases"/>
    <property type="match status" value="1"/>
</dbReference>
<dbReference type="Gene3D" id="2.60.40.10">
    <property type="entry name" value="Immunoglobulins"/>
    <property type="match status" value="1"/>
</dbReference>
<dbReference type="InterPro" id="IPR008928">
    <property type="entry name" value="6-hairpin_glycosidase_sf"/>
</dbReference>
<feature type="domain" description="Glycoside hydrolase family 9" evidence="6">
    <location>
        <begin position="390"/>
        <end position="766"/>
    </location>
</feature>
<evidence type="ECO:0000256" key="4">
    <source>
        <dbReference type="SAM" id="MobiDB-lite"/>
    </source>
</evidence>
<keyword evidence="3" id="KW-0624">Polysaccharide degradation</keyword>
<dbReference type="SUPFAM" id="SSF81296">
    <property type="entry name" value="E set domains"/>
    <property type="match status" value="1"/>
</dbReference>
<feature type="chain" id="PRO_5012110452" evidence="5">
    <location>
        <begin position="19"/>
        <end position="832"/>
    </location>
</feature>
<organism evidence="8 9">
    <name type="scientific">Sphingomonas spermidinifaciens</name>
    <dbReference type="NCBI Taxonomy" id="1141889"/>
    <lineage>
        <taxon>Bacteria</taxon>
        <taxon>Pseudomonadati</taxon>
        <taxon>Pseudomonadota</taxon>
        <taxon>Alphaproteobacteria</taxon>
        <taxon>Sphingomonadales</taxon>
        <taxon>Sphingomonadaceae</taxon>
        <taxon>Sphingomonas</taxon>
    </lineage>
</organism>
<comment type="caution">
    <text evidence="8">The sequence shown here is derived from an EMBL/GenBank/DDBJ whole genome shotgun (WGS) entry which is preliminary data.</text>
</comment>
<dbReference type="CDD" id="cd02850">
    <property type="entry name" value="E_set_Cellulase_N"/>
    <property type="match status" value="1"/>
</dbReference>
<dbReference type="EMBL" id="NWMW01000002">
    <property type="protein sequence ID" value="PCD02815.1"/>
    <property type="molecule type" value="Genomic_DNA"/>
</dbReference>
<keyword evidence="9" id="KW-1185">Reference proteome</keyword>
<reference evidence="8 9" key="1">
    <citation type="submission" date="2017-09" db="EMBL/GenBank/DDBJ databases">
        <title>Sphingomonas spermidinifaciens 9NM-10, whole genome shotgun sequence.</title>
        <authorList>
            <person name="Feng G."/>
            <person name="Zhu H."/>
        </authorList>
    </citation>
    <scope>NUCLEOTIDE SEQUENCE [LARGE SCALE GENOMIC DNA]</scope>
    <source>
        <strain evidence="8 9">9NM-10</strain>
    </source>
</reference>
<evidence type="ECO:0000313" key="8">
    <source>
        <dbReference type="EMBL" id="PCD02815.1"/>
    </source>
</evidence>
<dbReference type="Proteomes" id="UP000218366">
    <property type="component" value="Unassembled WGS sequence"/>
</dbReference>
<evidence type="ECO:0000313" key="9">
    <source>
        <dbReference type="Proteomes" id="UP000218366"/>
    </source>
</evidence>
<dbReference type="InterPro" id="IPR012341">
    <property type="entry name" value="6hp_glycosidase-like_sf"/>
</dbReference>
<evidence type="ECO:0000256" key="3">
    <source>
        <dbReference type="ARBA" id="ARBA00023326"/>
    </source>
</evidence>
<evidence type="ECO:0000259" key="7">
    <source>
        <dbReference type="Pfam" id="PF02927"/>
    </source>
</evidence>
<dbReference type="GO" id="GO:0008810">
    <property type="term" value="F:cellulase activity"/>
    <property type="evidence" value="ECO:0007669"/>
    <property type="project" value="InterPro"/>
</dbReference>
<proteinExistence type="inferred from homology"/>
<dbReference type="AlphaFoldDB" id="A0A2A4B4E2"/>
<dbReference type="GO" id="GO:0000272">
    <property type="term" value="P:polysaccharide catabolic process"/>
    <property type="evidence" value="ECO:0007669"/>
    <property type="project" value="UniProtKB-KW"/>
</dbReference>
<dbReference type="InterPro" id="IPR014756">
    <property type="entry name" value="Ig_E-set"/>
</dbReference>
<gene>
    <name evidence="8" type="ORF">COC42_12810</name>
</gene>
<name>A0A2A4B4E2_9SPHN</name>